<evidence type="ECO:0000256" key="1">
    <source>
        <dbReference type="SAM" id="SignalP"/>
    </source>
</evidence>
<proteinExistence type="predicted"/>
<protein>
    <recommendedName>
        <fullName evidence="4">Secreted protein</fullName>
    </recommendedName>
</protein>
<feature type="signal peptide" evidence="1">
    <location>
        <begin position="1"/>
        <end position="22"/>
    </location>
</feature>
<sequence length="68" mass="7347" precursor="true">MRNWMNALCLTLFGLSSFCATGCDQSTTEPDPVTASAAEDNMDTESIIDIDVPGADIEIEKSEDETTE</sequence>
<feature type="chain" id="PRO_5023097837" description="Secreted protein" evidence="1">
    <location>
        <begin position="23"/>
        <end position="68"/>
    </location>
</feature>
<keyword evidence="3" id="KW-1185">Reference proteome</keyword>
<name>A0A5C6BV05_9PLAN</name>
<dbReference type="EMBL" id="SJPP01000001">
    <property type="protein sequence ID" value="TWU14519.1"/>
    <property type="molecule type" value="Genomic_DNA"/>
</dbReference>
<dbReference type="OrthoDB" id="9872423at2"/>
<comment type="caution">
    <text evidence="2">The sequence shown here is derived from an EMBL/GenBank/DDBJ whole genome shotgun (WGS) entry which is preliminary data.</text>
</comment>
<evidence type="ECO:0000313" key="3">
    <source>
        <dbReference type="Proteomes" id="UP000320735"/>
    </source>
</evidence>
<dbReference type="RefSeq" id="WP_146371817.1">
    <property type="nucleotide sequence ID" value="NZ_SJPP01000001.1"/>
</dbReference>
<gene>
    <name evidence="2" type="ORF">CA54_33860</name>
</gene>
<evidence type="ECO:0008006" key="4">
    <source>
        <dbReference type="Google" id="ProtNLM"/>
    </source>
</evidence>
<dbReference type="Proteomes" id="UP000320735">
    <property type="component" value="Unassembled WGS sequence"/>
</dbReference>
<organism evidence="2 3">
    <name type="scientific">Symmachiella macrocystis</name>
    <dbReference type="NCBI Taxonomy" id="2527985"/>
    <lineage>
        <taxon>Bacteria</taxon>
        <taxon>Pseudomonadati</taxon>
        <taxon>Planctomycetota</taxon>
        <taxon>Planctomycetia</taxon>
        <taxon>Planctomycetales</taxon>
        <taxon>Planctomycetaceae</taxon>
        <taxon>Symmachiella</taxon>
    </lineage>
</organism>
<keyword evidence="1" id="KW-0732">Signal</keyword>
<evidence type="ECO:0000313" key="2">
    <source>
        <dbReference type="EMBL" id="TWU14519.1"/>
    </source>
</evidence>
<accession>A0A5C6BV05</accession>
<reference evidence="2 3" key="1">
    <citation type="submission" date="2019-02" db="EMBL/GenBank/DDBJ databases">
        <title>Deep-cultivation of Planctomycetes and their phenomic and genomic characterization uncovers novel biology.</title>
        <authorList>
            <person name="Wiegand S."/>
            <person name="Jogler M."/>
            <person name="Boedeker C."/>
            <person name="Pinto D."/>
            <person name="Vollmers J."/>
            <person name="Rivas-Marin E."/>
            <person name="Kohn T."/>
            <person name="Peeters S.H."/>
            <person name="Heuer A."/>
            <person name="Rast P."/>
            <person name="Oberbeckmann S."/>
            <person name="Bunk B."/>
            <person name="Jeske O."/>
            <person name="Meyerdierks A."/>
            <person name="Storesund J.E."/>
            <person name="Kallscheuer N."/>
            <person name="Luecker S."/>
            <person name="Lage O.M."/>
            <person name="Pohl T."/>
            <person name="Merkel B.J."/>
            <person name="Hornburger P."/>
            <person name="Mueller R.-W."/>
            <person name="Bruemmer F."/>
            <person name="Labrenz M."/>
            <person name="Spormann A.M."/>
            <person name="Op Den Camp H."/>
            <person name="Overmann J."/>
            <person name="Amann R."/>
            <person name="Jetten M.S.M."/>
            <person name="Mascher T."/>
            <person name="Medema M.H."/>
            <person name="Devos D.P."/>
            <person name="Kaster A.-K."/>
            <person name="Ovreas L."/>
            <person name="Rohde M."/>
            <person name="Galperin M.Y."/>
            <person name="Jogler C."/>
        </authorList>
    </citation>
    <scope>NUCLEOTIDE SEQUENCE [LARGE SCALE GENOMIC DNA]</scope>
    <source>
        <strain evidence="2 3">CA54</strain>
    </source>
</reference>
<dbReference type="AlphaFoldDB" id="A0A5C6BV05"/>